<dbReference type="InterPro" id="IPR013087">
    <property type="entry name" value="Znf_C2H2_type"/>
</dbReference>
<dbReference type="OrthoDB" id="2556441at2759"/>
<keyword evidence="1" id="KW-0479">Metal-binding</keyword>
<feature type="compositionally biased region" description="Low complexity" evidence="2">
    <location>
        <begin position="493"/>
        <end position="502"/>
    </location>
</feature>
<accession>A0A1K0G129</accession>
<keyword evidence="1" id="KW-0863">Zinc-finger</keyword>
<dbReference type="SMART" id="SM00355">
    <property type="entry name" value="ZnF_C2H2"/>
    <property type="match status" value="2"/>
</dbReference>
<name>A0A1K0G129_9BASI</name>
<dbReference type="Proteomes" id="UP000658997">
    <property type="component" value="Unassembled WGS sequence"/>
</dbReference>
<keyword evidence="7" id="KW-1185">Reference proteome</keyword>
<dbReference type="EMBL" id="LT558120">
    <property type="protein sequence ID" value="SAM80465.1"/>
    <property type="molecule type" value="Genomic_DNA"/>
</dbReference>
<dbReference type="Proteomes" id="UP000179920">
    <property type="component" value="Chromosome IV"/>
</dbReference>
<proteinExistence type="predicted"/>
<keyword evidence="1" id="KW-0862">Zinc</keyword>
<feature type="domain" description="C2H2-type" evidence="3">
    <location>
        <begin position="509"/>
        <end position="538"/>
    </location>
</feature>
<dbReference type="PROSITE" id="PS50157">
    <property type="entry name" value="ZINC_FINGER_C2H2_2"/>
    <property type="match status" value="2"/>
</dbReference>
<dbReference type="AlphaFoldDB" id="A0A1K0G129"/>
<dbReference type="Pfam" id="PF00096">
    <property type="entry name" value="zf-C2H2"/>
    <property type="match status" value="1"/>
</dbReference>
<dbReference type="Gene3D" id="3.30.160.60">
    <property type="entry name" value="Classic Zinc Finger"/>
    <property type="match status" value="1"/>
</dbReference>
<feature type="region of interest" description="Disordered" evidence="2">
    <location>
        <begin position="410"/>
        <end position="432"/>
    </location>
</feature>
<reference evidence="4" key="1">
    <citation type="submission" date="2016-04" db="EMBL/GenBank/DDBJ databases">
        <authorList>
            <person name="Evans L.H."/>
            <person name="Alamgir A."/>
            <person name="Owens N."/>
            <person name="Weber N.D."/>
            <person name="Virtaneva K."/>
            <person name="Barbian K."/>
            <person name="Babar A."/>
            <person name="Rosenke K."/>
        </authorList>
    </citation>
    <scope>NUCLEOTIDE SEQUENCE</scope>
    <source>
        <strain evidence="4">UB2112</strain>
    </source>
</reference>
<feature type="domain" description="C2H2-type" evidence="3">
    <location>
        <begin position="541"/>
        <end position="569"/>
    </location>
</feature>
<dbReference type="SUPFAM" id="SSF57667">
    <property type="entry name" value="beta-beta-alpha zinc fingers"/>
    <property type="match status" value="1"/>
</dbReference>
<evidence type="ECO:0000313" key="5">
    <source>
        <dbReference type="EMBL" id="SYW77819.1"/>
    </source>
</evidence>
<evidence type="ECO:0000259" key="3">
    <source>
        <dbReference type="PROSITE" id="PS50157"/>
    </source>
</evidence>
<gene>
    <name evidence="5" type="ORF">UBRO2_02011</name>
    <name evidence="4" type="ORF">UBRO_16024</name>
</gene>
<evidence type="ECO:0000313" key="6">
    <source>
        <dbReference type="Proteomes" id="UP000179920"/>
    </source>
</evidence>
<reference evidence="6" key="2">
    <citation type="submission" date="2016-04" db="EMBL/GenBank/DDBJ databases">
        <authorList>
            <person name="Guldener U."/>
            <person name="Guldener U."/>
        </authorList>
    </citation>
    <scope>NUCLEOTIDE SEQUENCE [LARGE SCALE GENOMIC DNA]</scope>
    <source>
        <strain evidence="6">UB2112</strain>
    </source>
</reference>
<feature type="compositionally biased region" description="Low complexity" evidence="2">
    <location>
        <begin position="207"/>
        <end position="228"/>
    </location>
</feature>
<evidence type="ECO:0000256" key="2">
    <source>
        <dbReference type="SAM" id="MobiDB-lite"/>
    </source>
</evidence>
<evidence type="ECO:0000313" key="7">
    <source>
        <dbReference type="Proteomes" id="UP000658997"/>
    </source>
</evidence>
<feature type="compositionally biased region" description="Low complexity" evidence="2">
    <location>
        <begin position="410"/>
        <end position="424"/>
    </location>
</feature>
<feature type="region of interest" description="Disordered" evidence="2">
    <location>
        <begin position="1"/>
        <end position="41"/>
    </location>
</feature>
<dbReference type="EMBL" id="ULHB01000029">
    <property type="protein sequence ID" value="SYW77819.1"/>
    <property type="molecule type" value="Genomic_DNA"/>
</dbReference>
<evidence type="ECO:0000313" key="4">
    <source>
        <dbReference type="EMBL" id="SAM80465.1"/>
    </source>
</evidence>
<organism evidence="4 6">
    <name type="scientific">Ustilago bromivora</name>
    <dbReference type="NCBI Taxonomy" id="307758"/>
    <lineage>
        <taxon>Eukaryota</taxon>
        <taxon>Fungi</taxon>
        <taxon>Dikarya</taxon>
        <taxon>Basidiomycota</taxon>
        <taxon>Ustilaginomycotina</taxon>
        <taxon>Ustilaginomycetes</taxon>
        <taxon>Ustilaginales</taxon>
        <taxon>Ustilaginaceae</taxon>
        <taxon>Ustilago</taxon>
    </lineage>
</organism>
<dbReference type="PROSITE" id="PS00028">
    <property type="entry name" value="ZINC_FINGER_C2H2_1"/>
    <property type="match status" value="2"/>
</dbReference>
<dbReference type="GO" id="GO:0008270">
    <property type="term" value="F:zinc ion binding"/>
    <property type="evidence" value="ECO:0007669"/>
    <property type="project" value="UniProtKB-KW"/>
</dbReference>
<feature type="region of interest" description="Disordered" evidence="2">
    <location>
        <begin position="205"/>
        <end position="230"/>
    </location>
</feature>
<sequence length="605" mass="64244">MLHSLPAPADPSPPQAQTNNASLVEHWSIHPSTLPPKRGTESSLVAKAISLLNKTPASIKKPEQASLDTPPSACAPPLPPSSAADEVSDPKSLSAGEGVGSLVRPPIVPSQFEEQGVGGGDHHYAFDEDPSKAFFAAHFPLLASTVPLSSPSGMQTDFELMRSFHSHPYSSLSWQQVKMEETAWQLPLQPGLAINASNNDEWWADGSISTSASGSTSSSCPPSSSGSSQTEDWMNLVDLTNTSDTPAPLPPTTFPPVYSGIAAFQGNIALKQEGEGWSPDRNSVNDNFAGAGLGEMQFTAIEPYPALPPLSSIPNAAPPMMGPFGVPETMVDAQVCAGVGVGVELTHNKASSLAPHPAPHMGSGLGSDLALHLAPNLACSPATNLASASLSHGSVYRPISPISPLCLPLTSSSSPHTPTPSSVSATKPQRNFKLKPKALTKRQPKPLVQLTSSTPTKGVPLYHTRSLPQPPPLPNATIKLVTSNTDSPDKCAPRTTTTTSSPRPKPANLTCLHPGCKKTFSSTHNLQEHAQIHQFPRVRTYECQDCGSPYFYKRDLQRHIRKKHEAQAALLGVDLKFKGKDRKSRVAKLAASRVMIAKSDRRVCT</sequence>
<feature type="region of interest" description="Disordered" evidence="2">
    <location>
        <begin position="55"/>
        <end position="102"/>
    </location>
</feature>
<reference evidence="5" key="3">
    <citation type="submission" date="2018-08" db="EMBL/GenBank/DDBJ databases">
        <authorList>
            <person name="Guldener U."/>
        </authorList>
    </citation>
    <scope>NUCLEOTIDE SEQUENCE</scope>
    <source>
        <strain evidence="5">UB2</strain>
    </source>
</reference>
<protein>
    <recommendedName>
        <fullName evidence="3">C2H2-type domain-containing protein</fullName>
    </recommendedName>
</protein>
<evidence type="ECO:0000256" key="1">
    <source>
        <dbReference type="PROSITE-ProRule" id="PRU00042"/>
    </source>
</evidence>
<dbReference type="InterPro" id="IPR036236">
    <property type="entry name" value="Znf_C2H2_sf"/>
</dbReference>
<feature type="region of interest" description="Disordered" evidence="2">
    <location>
        <begin position="449"/>
        <end position="506"/>
    </location>
</feature>